<dbReference type="InterPro" id="IPR037257">
    <property type="entry name" value="T2SS_E_N_sf"/>
</dbReference>
<dbReference type="SMART" id="SM00065">
    <property type="entry name" value="GAF"/>
    <property type="match status" value="1"/>
</dbReference>
<sequence>MSAVLPPAHPEKSPEQAFFESQKLPSQTRGMTFEALFYRQLHLVTARIHDTENVEQIMLETSQDICKLLNADRLTLYAVNEDGTAIISKIKTGLNSSRDLKLPISPQSIAGYAAYSKKALNLPDVYDEDALKRIHPSLSFLKEVDRRSGYRTRQMLVAPILEGEHLHGVLQVINNKSDEPFGALELDGVAEVCKTLATAIRQRARKNDDEPRRKATKFDGLVADGLLTDEELGLCVQDARSQDIPVEQLLFSAYKIKPAQIGAALSKFFGLPYEPFNPGRIRIEALQGVLKREFVEEQGWIPLEESPEGLLIMCRDPEAVRGARVVPQVFPRISKFAYRVTTRWDFDQTLAQLFGAAADTSTIDDLLAGMDGGPIDDGSGEDSALESAAADNELVKFVNKVIIDAYHQKASDIHIEPMPGKFKTGIRFRIDGGLVPYVEVPAHFRQAMVTRLKIMCDLDISERRKPQDGKIKFKKYGPLDIELRVATIPSAGGVEDVVMRILAAGEPIPLEKLGLTPHNKVRLEATVSKPYGLFYVCGPTGSGKTTTLHSILKFLNTPDTKIWTAEDPVEITQKGLRQVQINKKAGIDFALIMRAFLRADPDIIMVGESRDKETVSMGVEASLTGHLVFSTLHTNSAPESITRLMDMGMDPFNFADALLGILAQRLAKRLCDCKQSYVPEAEELRLFAAEYAEELRHSKAWTQDYAGESKKMVDQWMQTYGENGQIRLYRAVGCDKCNKTGYKGRVGLHELLVADDGIKKLIQERARVAELFAASVEGGMRTLKMDGMEKIMMGLTDLKMVRQVCIK</sequence>
<evidence type="ECO:0000313" key="8">
    <source>
        <dbReference type="Proteomes" id="UP000260665"/>
    </source>
</evidence>
<dbReference type="EMBL" id="QFZK01000007">
    <property type="protein sequence ID" value="RFO96546.1"/>
    <property type="molecule type" value="Genomic_DNA"/>
</dbReference>
<dbReference type="Pfam" id="PF05157">
    <property type="entry name" value="MshEN"/>
    <property type="match status" value="1"/>
</dbReference>
<dbReference type="GO" id="GO:0005886">
    <property type="term" value="C:plasma membrane"/>
    <property type="evidence" value="ECO:0007669"/>
    <property type="project" value="TreeGrafter"/>
</dbReference>
<feature type="domain" description="GAF" evidence="5">
    <location>
        <begin position="53"/>
        <end position="210"/>
    </location>
</feature>
<evidence type="ECO:0000256" key="2">
    <source>
        <dbReference type="ARBA" id="ARBA00022741"/>
    </source>
</evidence>
<keyword evidence="3" id="KW-0067">ATP-binding</keyword>
<keyword evidence="2" id="KW-0547">Nucleotide-binding</keyword>
<evidence type="ECO:0000256" key="4">
    <source>
        <dbReference type="SAM" id="MobiDB-lite"/>
    </source>
</evidence>
<dbReference type="PANTHER" id="PTHR30258">
    <property type="entry name" value="TYPE II SECRETION SYSTEM PROTEIN GSPE-RELATED"/>
    <property type="match status" value="1"/>
</dbReference>
<gene>
    <name evidence="7" type="ORF">DIC66_12965</name>
</gene>
<comment type="similarity">
    <text evidence="1">Belongs to the GSP E family.</text>
</comment>
<evidence type="ECO:0000256" key="3">
    <source>
        <dbReference type="ARBA" id="ARBA00022840"/>
    </source>
</evidence>
<dbReference type="SUPFAM" id="SSF52540">
    <property type="entry name" value="P-loop containing nucleoside triphosphate hydrolases"/>
    <property type="match status" value="1"/>
</dbReference>
<feature type="domain" description="AAA+ ATPase" evidence="6">
    <location>
        <begin position="530"/>
        <end position="665"/>
    </location>
</feature>
<dbReference type="InterPro" id="IPR027417">
    <property type="entry name" value="P-loop_NTPase"/>
</dbReference>
<dbReference type="CDD" id="cd01129">
    <property type="entry name" value="PulE-GspE-like"/>
    <property type="match status" value="1"/>
</dbReference>
<dbReference type="GO" id="GO:0005524">
    <property type="term" value="F:ATP binding"/>
    <property type="evidence" value="ECO:0007669"/>
    <property type="project" value="UniProtKB-KW"/>
</dbReference>
<reference evidence="7 8" key="1">
    <citation type="submission" date="2018-05" db="EMBL/GenBank/DDBJ databases">
        <title>Rhodoferax soyangensis sp.nov., isolated from an oligotrophic freshwater lake.</title>
        <authorList>
            <person name="Park M."/>
        </authorList>
    </citation>
    <scope>NUCLEOTIDE SEQUENCE [LARGE SCALE GENOMIC DNA]</scope>
    <source>
        <strain evidence="7 8">IMCC26218</strain>
    </source>
</reference>
<evidence type="ECO:0000259" key="6">
    <source>
        <dbReference type="SMART" id="SM00382"/>
    </source>
</evidence>
<dbReference type="PANTHER" id="PTHR30258:SF2">
    <property type="entry name" value="COMG OPERON PROTEIN 1"/>
    <property type="match status" value="1"/>
</dbReference>
<dbReference type="SUPFAM" id="SSF55781">
    <property type="entry name" value="GAF domain-like"/>
    <property type="match status" value="1"/>
</dbReference>
<dbReference type="Pfam" id="PF01590">
    <property type="entry name" value="GAF"/>
    <property type="match status" value="1"/>
</dbReference>
<name>A0A3E1RB08_9BURK</name>
<accession>A0A3E1RB08</accession>
<dbReference type="RefSeq" id="WP_117177836.1">
    <property type="nucleotide sequence ID" value="NZ_QFZK01000007.1"/>
</dbReference>
<feature type="region of interest" description="Disordered" evidence="4">
    <location>
        <begin position="1"/>
        <end position="20"/>
    </location>
</feature>
<organism evidence="7 8">
    <name type="scientific">Rhodoferax lacus</name>
    <dbReference type="NCBI Taxonomy" id="2184758"/>
    <lineage>
        <taxon>Bacteria</taxon>
        <taxon>Pseudomonadati</taxon>
        <taxon>Pseudomonadota</taxon>
        <taxon>Betaproteobacteria</taxon>
        <taxon>Burkholderiales</taxon>
        <taxon>Comamonadaceae</taxon>
        <taxon>Rhodoferax</taxon>
    </lineage>
</organism>
<evidence type="ECO:0000313" key="7">
    <source>
        <dbReference type="EMBL" id="RFO96546.1"/>
    </source>
</evidence>
<dbReference type="Pfam" id="PF00437">
    <property type="entry name" value="T2SSE"/>
    <property type="match status" value="1"/>
</dbReference>
<dbReference type="OrthoDB" id="5790493at2"/>
<dbReference type="InterPro" id="IPR003593">
    <property type="entry name" value="AAA+_ATPase"/>
</dbReference>
<dbReference type="Proteomes" id="UP000260665">
    <property type="component" value="Unassembled WGS sequence"/>
</dbReference>
<dbReference type="Gene3D" id="3.30.450.40">
    <property type="match status" value="1"/>
</dbReference>
<protein>
    <submittedName>
        <fullName evidence="7">Secretion system protein E</fullName>
    </submittedName>
</protein>
<dbReference type="SUPFAM" id="SSF160246">
    <property type="entry name" value="EspE N-terminal domain-like"/>
    <property type="match status" value="1"/>
</dbReference>
<evidence type="ECO:0000256" key="1">
    <source>
        <dbReference type="ARBA" id="ARBA00006611"/>
    </source>
</evidence>
<dbReference type="GO" id="GO:0016887">
    <property type="term" value="F:ATP hydrolysis activity"/>
    <property type="evidence" value="ECO:0007669"/>
    <property type="project" value="TreeGrafter"/>
</dbReference>
<dbReference type="Gene3D" id="3.40.50.300">
    <property type="entry name" value="P-loop containing nucleotide triphosphate hydrolases"/>
    <property type="match status" value="1"/>
</dbReference>
<dbReference type="InterPro" id="IPR003018">
    <property type="entry name" value="GAF"/>
</dbReference>
<proteinExistence type="inferred from homology"/>
<dbReference type="InterPro" id="IPR001482">
    <property type="entry name" value="T2SS/T4SS_dom"/>
</dbReference>
<comment type="caution">
    <text evidence="7">The sequence shown here is derived from an EMBL/GenBank/DDBJ whole genome shotgun (WGS) entry which is preliminary data.</text>
</comment>
<dbReference type="InterPro" id="IPR029016">
    <property type="entry name" value="GAF-like_dom_sf"/>
</dbReference>
<dbReference type="Gene3D" id="3.30.450.90">
    <property type="match status" value="1"/>
</dbReference>
<evidence type="ECO:0000259" key="5">
    <source>
        <dbReference type="SMART" id="SM00065"/>
    </source>
</evidence>
<dbReference type="AlphaFoldDB" id="A0A3E1RB08"/>
<dbReference type="InterPro" id="IPR007831">
    <property type="entry name" value="T2SS_GspE_N"/>
</dbReference>
<keyword evidence="8" id="KW-1185">Reference proteome</keyword>
<dbReference type="SMART" id="SM00382">
    <property type="entry name" value="AAA"/>
    <property type="match status" value="1"/>
</dbReference>